<protein>
    <submittedName>
        <fullName evidence="1">Uncharacterized protein</fullName>
    </submittedName>
</protein>
<organism evidence="1 2">
    <name type="scientific">Burkholderia territorii</name>
    <dbReference type="NCBI Taxonomy" id="1503055"/>
    <lineage>
        <taxon>Bacteria</taxon>
        <taxon>Pseudomonadati</taxon>
        <taxon>Pseudomonadota</taxon>
        <taxon>Betaproteobacteria</taxon>
        <taxon>Burkholderiales</taxon>
        <taxon>Burkholderiaceae</taxon>
        <taxon>Burkholderia</taxon>
        <taxon>Burkholderia cepacia complex</taxon>
    </lineage>
</organism>
<dbReference type="AlphaFoldDB" id="A0A106DRB3"/>
<name>A0A106DRB3_9BURK</name>
<proteinExistence type="predicted"/>
<keyword evidence="2" id="KW-1185">Reference proteome</keyword>
<sequence length="189" mass="19995">MSRKDAVTTTQVDTLQALARSSALSEAQSEALHAVLAFITTSAGRDAGLATGDHMVVAERQAFHEALALIGKGEGASTADLAAIWSAGVSYATQPARHATEGGSSLAQVSRFAGLVLKEHRNDGYPGDVDGDVIQAYAEQCGLIEEKHMDRPCAENCSCTDSGEFPTKCFFYTELGKRLIDITRGGEQT</sequence>
<evidence type="ECO:0000313" key="1">
    <source>
        <dbReference type="EMBL" id="KVV40894.1"/>
    </source>
</evidence>
<dbReference type="EMBL" id="LPEQ01000113">
    <property type="protein sequence ID" value="KVV40894.1"/>
    <property type="molecule type" value="Genomic_DNA"/>
</dbReference>
<evidence type="ECO:0000313" key="2">
    <source>
        <dbReference type="Proteomes" id="UP000062317"/>
    </source>
</evidence>
<accession>A0A106DRB3</accession>
<gene>
    <name evidence="1" type="ORF">WT27_13280</name>
</gene>
<reference evidence="1 2" key="1">
    <citation type="submission" date="2015-11" db="EMBL/GenBank/DDBJ databases">
        <title>Expanding the genomic diversity of Burkholderia species for the development of highly accurate diagnostics.</title>
        <authorList>
            <person name="Sahl J."/>
            <person name="Keim P."/>
            <person name="Wagner D."/>
        </authorList>
    </citation>
    <scope>NUCLEOTIDE SEQUENCE [LARGE SCALE GENOMIC DNA]</scope>
    <source>
        <strain evidence="1 2">MSMB1301WGS</strain>
    </source>
</reference>
<dbReference type="Proteomes" id="UP000062317">
    <property type="component" value="Unassembled WGS sequence"/>
</dbReference>
<comment type="caution">
    <text evidence="1">The sequence shown here is derived from an EMBL/GenBank/DDBJ whole genome shotgun (WGS) entry which is preliminary data.</text>
</comment>
<dbReference type="RefSeq" id="WP_060108214.1">
    <property type="nucleotide sequence ID" value="NZ_LPEQ01000113.1"/>
</dbReference>